<gene>
    <name evidence="1" type="ORF">TKK_006723</name>
</gene>
<dbReference type="EMBL" id="JBJJXI010000055">
    <property type="protein sequence ID" value="KAL3399437.1"/>
    <property type="molecule type" value="Genomic_DNA"/>
</dbReference>
<evidence type="ECO:0000313" key="2">
    <source>
        <dbReference type="Proteomes" id="UP001627154"/>
    </source>
</evidence>
<name>A0ABD2X2B6_9HYME</name>
<comment type="caution">
    <text evidence="1">The sequence shown here is derived from an EMBL/GenBank/DDBJ whole genome shotgun (WGS) entry which is preliminary data.</text>
</comment>
<reference evidence="1 2" key="1">
    <citation type="journal article" date="2024" name="bioRxiv">
        <title>A reference genome for Trichogramma kaykai: A tiny desert-dwelling parasitoid wasp with competing sex-ratio distorters.</title>
        <authorList>
            <person name="Culotta J."/>
            <person name="Lindsey A.R."/>
        </authorList>
    </citation>
    <scope>NUCLEOTIDE SEQUENCE [LARGE SCALE GENOMIC DNA]</scope>
    <source>
        <strain evidence="1 2">KSX58</strain>
    </source>
</reference>
<dbReference type="AlphaFoldDB" id="A0ABD2X2B6"/>
<organism evidence="1 2">
    <name type="scientific">Trichogramma kaykai</name>
    <dbReference type="NCBI Taxonomy" id="54128"/>
    <lineage>
        <taxon>Eukaryota</taxon>
        <taxon>Metazoa</taxon>
        <taxon>Ecdysozoa</taxon>
        <taxon>Arthropoda</taxon>
        <taxon>Hexapoda</taxon>
        <taxon>Insecta</taxon>
        <taxon>Pterygota</taxon>
        <taxon>Neoptera</taxon>
        <taxon>Endopterygota</taxon>
        <taxon>Hymenoptera</taxon>
        <taxon>Apocrita</taxon>
        <taxon>Proctotrupomorpha</taxon>
        <taxon>Chalcidoidea</taxon>
        <taxon>Trichogrammatidae</taxon>
        <taxon>Trichogramma</taxon>
    </lineage>
</organism>
<evidence type="ECO:0000313" key="1">
    <source>
        <dbReference type="EMBL" id="KAL3399437.1"/>
    </source>
</evidence>
<protein>
    <submittedName>
        <fullName evidence="1">Uncharacterized protein</fullName>
    </submittedName>
</protein>
<accession>A0ABD2X2B6</accession>
<keyword evidence="2" id="KW-1185">Reference proteome</keyword>
<sequence>MNFGRKEGYVERNLYLFQNFSFRFKGLKEDTRVRFEIIVKKLGAKVCEDARYTLVEKQYENLFDGENYYSLKYILDSIEASEALDIDKYRLGRIVTNQIRNKSISSEVLIIESDDEMIFEPIVEISQSSENSIRNFSENFVGNFSENSLRFESDVTSDDGEKWWLNLPEPDLTKIEARPETKSRSSRGSDYSLEEKRTMIAYLVVYDKIRQVKSRTPFLEMHCHGYMKHRSVESMHNNFRRAILPNISNFNLPADIEKKFKLCGSKF</sequence>
<proteinExistence type="predicted"/>
<dbReference type="Proteomes" id="UP001627154">
    <property type="component" value="Unassembled WGS sequence"/>
</dbReference>